<organism evidence="1 2">
    <name type="scientific">Caenorhabditis nigoni</name>
    <dbReference type="NCBI Taxonomy" id="1611254"/>
    <lineage>
        <taxon>Eukaryota</taxon>
        <taxon>Metazoa</taxon>
        <taxon>Ecdysozoa</taxon>
        <taxon>Nematoda</taxon>
        <taxon>Chromadorea</taxon>
        <taxon>Rhabditida</taxon>
        <taxon>Rhabditina</taxon>
        <taxon>Rhabditomorpha</taxon>
        <taxon>Rhabditoidea</taxon>
        <taxon>Rhabditidae</taxon>
        <taxon>Peloderinae</taxon>
        <taxon>Caenorhabditis</taxon>
    </lineage>
</organism>
<dbReference type="PANTHER" id="PTHR31967:SF18">
    <property type="entry name" value="GROUND-LIKE DOMAIN-CONTAINING PROTEIN"/>
    <property type="match status" value="1"/>
</dbReference>
<sequence>MDLDLKKIMEIYGCRLGDENGDFHSSSITCYASQLFIFLDTMQLRGIPVIYYLISQLFSTVSSQKTYSYGVTGREFIHEPTSRLSRYRSTSVSLNPLEDNLRVQQILKKLEDPGGIEIRRKSTSRKLHGVISEPLGRPLVLSGGLNNDERAVQKKIRKAPVSRRKEKSPEVNLFEEALARQIEEDQLKFVEDEKNPMKYVVENGLLFKQSRYSPLARVEIPQMVPPKFVPKKRKRKQRKVVKNKRIRTVSSGTGEVGSMFRTNVFRGNINRQIPAIPLPSPFSVAYGKPSFAIQREEDGTCYTNRFGYRCCDEALESLILKSYEKMRRRSDSLEENLAKIASTLRRDSRQVFAKNFEAIVSSSNFGTSIPSDFSCKVELGPSRFVAQVFVPELGFDAKPTIRRHRIPYHELSREDLSDSTDLVVSRNGIIVSQVL</sequence>
<evidence type="ECO:0008006" key="3">
    <source>
        <dbReference type="Google" id="ProtNLM"/>
    </source>
</evidence>
<evidence type="ECO:0000313" key="1">
    <source>
        <dbReference type="EMBL" id="PIC37515.1"/>
    </source>
</evidence>
<dbReference type="OrthoDB" id="5831900at2759"/>
<accession>A0A2G5UD86</accession>
<comment type="caution">
    <text evidence="1">The sequence shown here is derived from an EMBL/GenBank/DDBJ whole genome shotgun (WGS) entry which is preliminary data.</text>
</comment>
<dbReference type="STRING" id="1611254.A0A2G5UD86"/>
<dbReference type="PANTHER" id="PTHR31967">
    <property type="entry name" value="GROUNDHOG (HEDGEHOG-LIKE FAMILY)-RELATED"/>
    <property type="match status" value="1"/>
</dbReference>
<dbReference type="EMBL" id="PDUG01000004">
    <property type="protein sequence ID" value="PIC37515.1"/>
    <property type="molecule type" value="Genomic_DNA"/>
</dbReference>
<dbReference type="AlphaFoldDB" id="A0A2G5UD86"/>
<name>A0A2G5UD86_9PELO</name>
<dbReference type="Proteomes" id="UP000230233">
    <property type="component" value="Chromosome IV"/>
</dbReference>
<keyword evidence="2" id="KW-1185">Reference proteome</keyword>
<reference evidence="2" key="1">
    <citation type="submission" date="2017-10" db="EMBL/GenBank/DDBJ databases">
        <title>Rapid genome shrinkage in a self-fertile nematode reveals novel sperm competition proteins.</title>
        <authorList>
            <person name="Yin D."/>
            <person name="Schwarz E.M."/>
            <person name="Thomas C.G."/>
            <person name="Felde R.L."/>
            <person name="Korf I.F."/>
            <person name="Cutter A.D."/>
            <person name="Schartner C.M."/>
            <person name="Ralston E.J."/>
            <person name="Meyer B.J."/>
            <person name="Haag E.S."/>
        </authorList>
    </citation>
    <scope>NUCLEOTIDE SEQUENCE [LARGE SCALE GENOMIC DNA]</scope>
    <source>
        <strain evidence="2">JU1422</strain>
    </source>
</reference>
<gene>
    <name evidence="1" type="primary">Cni-grd-16</name>
    <name evidence="1" type="synonym">Cnig_chr_IV.g16116</name>
    <name evidence="1" type="ORF">B9Z55_016116</name>
</gene>
<proteinExistence type="predicted"/>
<evidence type="ECO:0000313" key="2">
    <source>
        <dbReference type="Proteomes" id="UP000230233"/>
    </source>
</evidence>
<protein>
    <recommendedName>
        <fullName evidence="3">Ground-like domain-containing protein</fullName>
    </recommendedName>
</protein>